<feature type="compositionally biased region" description="Low complexity" evidence="4">
    <location>
        <begin position="202"/>
        <end position="212"/>
    </location>
</feature>
<feature type="region of interest" description="VHIID" evidence="3">
    <location>
        <begin position="325"/>
        <end position="390"/>
    </location>
</feature>
<accession>A0A811SCN7</accession>
<name>A0A811SCN7_9POAL</name>
<feature type="region of interest" description="Leucine repeat II (LRII)" evidence="3">
    <location>
        <begin position="400"/>
        <end position="432"/>
    </location>
</feature>
<dbReference type="PANTHER" id="PTHR31636">
    <property type="entry name" value="OSJNBA0084A10.13 PROTEIN-RELATED"/>
    <property type="match status" value="1"/>
</dbReference>
<evidence type="ECO:0000256" key="4">
    <source>
        <dbReference type="SAM" id="MobiDB-lite"/>
    </source>
</evidence>
<feature type="chain" id="PRO_5032337637" evidence="5">
    <location>
        <begin position="18"/>
        <end position="639"/>
    </location>
</feature>
<dbReference type="AlphaFoldDB" id="A0A811SCN7"/>
<organism evidence="6 7">
    <name type="scientific">Miscanthus lutarioriparius</name>
    <dbReference type="NCBI Taxonomy" id="422564"/>
    <lineage>
        <taxon>Eukaryota</taxon>
        <taxon>Viridiplantae</taxon>
        <taxon>Streptophyta</taxon>
        <taxon>Embryophyta</taxon>
        <taxon>Tracheophyta</taxon>
        <taxon>Spermatophyta</taxon>
        <taxon>Magnoliopsida</taxon>
        <taxon>Liliopsida</taxon>
        <taxon>Poales</taxon>
        <taxon>Poaceae</taxon>
        <taxon>PACMAD clade</taxon>
        <taxon>Panicoideae</taxon>
        <taxon>Andropogonodae</taxon>
        <taxon>Andropogoneae</taxon>
        <taxon>Saccharinae</taxon>
        <taxon>Miscanthus</taxon>
    </lineage>
</organism>
<keyword evidence="1" id="KW-0805">Transcription regulation</keyword>
<evidence type="ECO:0000256" key="5">
    <source>
        <dbReference type="SAM" id="SignalP"/>
    </source>
</evidence>
<feature type="short sequence motif" description="VHIID" evidence="3">
    <location>
        <begin position="356"/>
        <end position="360"/>
    </location>
</feature>
<evidence type="ECO:0000256" key="3">
    <source>
        <dbReference type="PROSITE-ProRule" id="PRU01191"/>
    </source>
</evidence>
<feature type="region of interest" description="Disordered" evidence="4">
    <location>
        <begin position="195"/>
        <end position="223"/>
    </location>
</feature>
<evidence type="ECO:0000313" key="7">
    <source>
        <dbReference type="Proteomes" id="UP000604825"/>
    </source>
</evidence>
<feature type="region of interest" description="Disordered" evidence="4">
    <location>
        <begin position="618"/>
        <end position="639"/>
    </location>
</feature>
<comment type="caution">
    <text evidence="6">The sequence shown here is derived from an EMBL/GenBank/DDBJ whole genome shotgun (WGS) entry which is preliminary data.</text>
</comment>
<dbReference type="InterPro" id="IPR005202">
    <property type="entry name" value="TF_GRAS"/>
</dbReference>
<keyword evidence="2" id="KW-0804">Transcription</keyword>
<keyword evidence="7" id="KW-1185">Reference proteome</keyword>
<evidence type="ECO:0000256" key="1">
    <source>
        <dbReference type="ARBA" id="ARBA00023015"/>
    </source>
</evidence>
<dbReference type="PROSITE" id="PS50985">
    <property type="entry name" value="GRAS"/>
    <property type="match status" value="1"/>
</dbReference>
<comment type="caution">
    <text evidence="3">Lacks conserved residue(s) required for the propagation of feature annotation.</text>
</comment>
<feature type="region of interest" description="SAW" evidence="3">
    <location>
        <begin position="536"/>
        <end position="613"/>
    </location>
</feature>
<comment type="similarity">
    <text evidence="3">Belongs to the GRAS family.</text>
</comment>
<dbReference type="EMBL" id="CAJGYO010000019">
    <property type="protein sequence ID" value="CAD6340450.1"/>
    <property type="molecule type" value="Genomic_DNA"/>
</dbReference>
<keyword evidence="5" id="KW-0732">Signal</keyword>
<feature type="compositionally biased region" description="Low complexity" evidence="4">
    <location>
        <begin position="624"/>
        <end position="639"/>
    </location>
</feature>
<protein>
    <submittedName>
        <fullName evidence="6">Uncharacterized protein</fullName>
    </submittedName>
</protein>
<dbReference type="Proteomes" id="UP000604825">
    <property type="component" value="Unassembled WGS sequence"/>
</dbReference>
<evidence type="ECO:0000313" key="6">
    <source>
        <dbReference type="EMBL" id="CAD6340450.1"/>
    </source>
</evidence>
<evidence type="ECO:0000256" key="2">
    <source>
        <dbReference type="ARBA" id="ARBA00023163"/>
    </source>
</evidence>
<dbReference type="Pfam" id="PF03514">
    <property type="entry name" value="GRAS"/>
    <property type="match status" value="1"/>
</dbReference>
<dbReference type="OrthoDB" id="1902659at2759"/>
<reference evidence="6" key="1">
    <citation type="submission" date="2020-10" db="EMBL/GenBank/DDBJ databases">
        <authorList>
            <person name="Han B."/>
            <person name="Lu T."/>
            <person name="Zhao Q."/>
            <person name="Huang X."/>
            <person name="Zhao Y."/>
        </authorList>
    </citation>
    <scope>NUCLEOTIDE SEQUENCE</scope>
</reference>
<feature type="signal peptide" evidence="5">
    <location>
        <begin position="1"/>
        <end position="17"/>
    </location>
</feature>
<gene>
    <name evidence="6" type="ORF">NCGR_LOCUS64548</name>
</gene>
<proteinExistence type="inferred from homology"/>
<sequence length="639" mass="67565">MGALGFAARSWLGSAVAAAARALLQRMSTAQRFDILPYGFSKRATNRGDGPGAGAAPRVAAADARNGGGGAATCSFRAHPAPPVTQAVSWGAKPEPGGNGAGAVWERSRAVKRAHEEDSGEEYGVPVVRAKRTRMGGDGDEVWFHRSIAGTVQAAGSGDGEEAEEEKVFLVPSAAAFPHGMSAAAAAAGPSLAAAKKEELSKSPSNSPASSGGTDGGSSAVRPEQLHAHNGAPAARVEAMELVVALTACADSLAACNHDAANYYLARLGEMASPVGPTPMHRMAAYFAEALALRVVRMWPHVFDVAPPRELTDGAFAEDDDATALRVLNAVTPIPRFLHFTLNERVLRAFDGHDRVHVIDFDIKQGLQWPGLLQSLATRAVPPAHVRITGVGESRQELQETGARLGRVAAALGLAFEFHAVVDRLEDVRLWMLHVKRGECVAVNCVLAAHRLLRDETGATIADFLGLARSTGAAILLLGEHEDALNSGRWEARFARALRYYAATFDAVDAAGLADTSPARAKAEEMFAREIRNAVAFEAGDRFERHETFAGWRRRMQEGGFQSAGIGDREAMQGRMIARMFAPGNYSVQVQGDGEGLTLRWMDQAMYTVSAWTPVSDAGGGGSTVSASVSTTASHSQQS</sequence>